<dbReference type="AlphaFoldDB" id="M0M9F9"/>
<name>M0M9F9_9EURY</name>
<evidence type="ECO:0000313" key="1">
    <source>
        <dbReference type="EMBL" id="EMA41274.1"/>
    </source>
</evidence>
<dbReference type="Proteomes" id="UP000011566">
    <property type="component" value="Unassembled WGS sequence"/>
</dbReference>
<dbReference type="RefSeq" id="WP_007690561.1">
    <property type="nucleotide sequence ID" value="NZ_AJRK01000439.1"/>
</dbReference>
<dbReference type="EMBL" id="AOMB01000006">
    <property type="protein sequence ID" value="EMA41274.1"/>
    <property type="molecule type" value="Genomic_DNA"/>
</dbReference>
<organism evidence="1 2">
    <name type="scientific">Halococcus hamelinensis 100A6</name>
    <dbReference type="NCBI Taxonomy" id="1132509"/>
    <lineage>
        <taxon>Archaea</taxon>
        <taxon>Methanobacteriati</taxon>
        <taxon>Methanobacteriota</taxon>
        <taxon>Stenosarchaea group</taxon>
        <taxon>Halobacteria</taxon>
        <taxon>Halobacteriales</taxon>
        <taxon>Halococcaceae</taxon>
        <taxon>Halococcus</taxon>
    </lineage>
</organism>
<accession>M0M9F9</accession>
<dbReference type="eggNOG" id="ENOG502N61W">
    <property type="taxonomic scope" value="Archaea"/>
</dbReference>
<comment type="caution">
    <text evidence="1">The sequence shown here is derived from an EMBL/GenBank/DDBJ whole genome shotgun (WGS) entry which is preliminary data.</text>
</comment>
<sequence length="185" mass="20567">MIGEDAFCPKTGASLSDERYYDETGRPKRVVTADERSLAAQAAGEFTTGAVRSSKAALFNRFRDCHGRHHPADDRLYRKAALALARLKRAGEGAGSWDVHVWYALRRRLATAGYDVDWMHAHVEPRCPQCHGRLRYDQYETGITARCVGGCDDGADQLPAIRETVAALYGRAFDDAVDPDTFVQF</sequence>
<reference evidence="1 2" key="1">
    <citation type="journal article" date="2014" name="PLoS Genet.">
        <title>Phylogenetically driven sequencing of extremely halophilic archaea reveals strategies for static and dynamic osmo-response.</title>
        <authorList>
            <person name="Becker E.A."/>
            <person name="Seitzer P.M."/>
            <person name="Tritt A."/>
            <person name="Larsen D."/>
            <person name="Krusor M."/>
            <person name="Yao A.I."/>
            <person name="Wu D."/>
            <person name="Madern D."/>
            <person name="Eisen J.A."/>
            <person name="Darling A.E."/>
            <person name="Facciotti M.T."/>
        </authorList>
    </citation>
    <scope>NUCLEOTIDE SEQUENCE [LARGE SCALE GENOMIC DNA]</scope>
    <source>
        <strain evidence="1 2">100A6</strain>
    </source>
</reference>
<proteinExistence type="predicted"/>
<dbReference type="PATRIC" id="fig|1132509.6.peg.583"/>
<keyword evidence="2" id="KW-1185">Reference proteome</keyword>
<evidence type="ECO:0000313" key="2">
    <source>
        <dbReference type="Proteomes" id="UP000011566"/>
    </source>
</evidence>
<protein>
    <submittedName>
        <fullName evidence="1">Uncharacterized protein</fullName>
    </submittedName>
</protein>
<dbReference type="OrthoDB" id="212263at2157"/>
<gene>
    <name evidence="1" type="ORF">C447_02477</name>
</gene>